<comment type="caution">
    <text evidence="3">The sequence shown here is derived from an EMBL/GenBank/DDBJ whole genome shotgun (WGS) entry which is preliminary data.</text>
</comment>
<dbReference type="RefSeq" id="XP_064851872.1">
    <property type="nucleotide sequence ID" value="XM_064995800.1"/>
</dbReference>
<dbReference type="InterPro" id="IPR000340">
    <property type="entry name" value="Dual-sp_phosphatase_cat-dom"/>
</dbReference>
<dbReference type="GO" id="GO:0016787">
    <property type="term" value="F:hydrolase activity"/>
    <property type="evidence" value="ECO:0007669"/>
    <property type="project" value="UniProtKB-KW"/>
</dbReference>
<dbReference type="SUPFAM" id="SSF52799">
    <property type="entry name" value="(Phosphotyrosine protein) phosphatases II"/>
    <property type="match status" value="1"/>
</dbReference>
<name>A0AAV5QJ99_9ASCO</name>
<dbReference type="EMBL" id="BTFZ01000004">
    <property type="protein sequence ID" value="GMM34872.1"/>
    <property type="molecule type" value="Genomic_DNA"/>
</dbReference>
<dbReference type="InterPro" id="IPR029058">
    <property type="entry name" value="AB_hydrolase_fold"/>
</dbReference>
<accession>A0AAV5QJ99</accession>
<dbReference type="GO" id="GO:0016020">
    <property type="term" value="C:membrane"/>
    <property type="evidence" value="ECO:0007669"/>
    <property type="project" value="TreeGrafter"/>
</dbReference>
<dbReference type="GeneID" id="90072851"/>
<dbReference type="SUPFAM" id="SSF53474">
    <property type="entry name" value="alpha/beta-Hydrolases"/>
    <property type="match status" value="1"/>
</dbReference>
<dbReference type="InterPro" id="IPR050266">
    <property type="entry name" value="AB_hydrolase_sf"/>
</dbReference>
<keyword evidence="1" id="KW-0378">Hydrolase</keyword>
<feature type="domain" description="Tyrosine specific protein phosphatases" evidence="2">
    <location>
        <begin position="559"/>
        <end position="628"/>
    </location>
</feature>
<protein>
    <submittedName>
        <fullName evidence="3">Triacylglycerol lipase</fullName>
    </submittedName>
</protein>
<dbReference type="Gene3D" id="3.90.190.10">
    <property type="entry name" value="Protein tyrosine phosphatase superfamily"/>
    <property type="match status" value="1"/>
</dbReference>
<evidence type="ECO:0000259" key="2">
    <source>
        <dbReference type="PROSITE" id="PS50056"/>
    </source>
</evidence>
<dbReference type="InterPro" id="IPR000387">
    <property type="entry name" value="Tyr_Pase_dom"/>
</dbReference>
<dbReference type="PANTHER" id="PTHR43798:SF31">
    <property type="entry name" value="AB HYDROLASE SUPERFAMILY PROTEIN YCLE"/>
    <property type="match status" value="1"/>
</dbReference>
<evidence type="ECO:0000256" key="1">
    <source>
        <dbReference type="ARBA" id="ARBA00022801"/>
    </source>
</evidence>
<evidence type="ECO:0000313" key="4">
    <source>
        <dbReference type="Proteomes" id="UP001360560"/>
    </source>
</evidence>
<dbReference type="AlphaFoldDB" id="A0AAV5QJ99"/>
<evidence type="ECO:0000313" key="3">
    <source>
        <dbReference type="EMBL" id="GMM34872.1"/>
    </source>
</evidence>
<dbReference type="Pfam" id="PF00561">
    <property type="entry name" value="Abhydrolase_1"/>
    <property type="match status" value="1"/>
</dbReference>
<sequence length="646" mass="73733">MPFKDSSENPFVKRLLEIQTSEETYPSKWDKLIRYGKLLVTQRLNGFTNFEKLILKEPKDCSIVSRYSQVERFEITRRSTGLTIDEIYLNVLRIPHPMRRFIEKSKNIDISENCKNLNFENLEEKADYLRNIEDNLSKLPVIVLIHGLGGQTSQFEELLMLLSQSCDCFAVDLPGFGHSRFTDEVGNSMIKHSKEDAKNLKQSMSKMTWEDFQTDRIVEILENVVMNDKKLQNRKLVLIGHSMGTHIVLKLSRSLNSLTTEKKVESIVLLSPPDISNTLGIPKSLFSTSNFLIRIFIYFPFILNLLRVYDRLGGLYSGSVLRMVGSQASIYTKVKQIRWNLDSDSKAWLRYVEGFQRVGKSQFIASMSSFKNDDDKSKVLILCGEEDQATPINKGLRHMKEIADNIKVPVETVAIHNCGHSIVLEKPEFVSGMILKFLMNNIDAKLDPSFVLTLKAIINGDKWGLKNLDKWKSIQNVSDIIINANTNNISPLLAMKTLRNNDPAHSPEILENTRPDIIGIIDISATGTSNSYDPKAFKRIKYHKLATISKIPPDTRLIRSFNDLVTSILKEYYHGNSGNNVISKDGPFIAVHCHYGFNRTGYLLCSYLIEHLEWTVKDALEAFTTARPPGIRHPHFIDSLYLTYED</sequence>
<dbReference type="Pfam" id="PF00782">
    <property type="entry name" value="DSPc"/>
    <property type="match status" value="1"/>
</dbReference>
<dbReference type="PROSITE" id="PS50056">
    <property type="entry name" value="TYR_PHOSPHATASE_2"/>
    <property type="match status" value="1"/>
</dbReference>
<gene>
    <name evidence="3" type="ORF">DASC09_021970</name>
</gene>
<reference evidence="3 4" key="1">
    <citation type="journal article" date="2023" name="Elife">
        <title>Identification of key yeast species and microbe-microbe interactions impacting larval growth of Drosophila in the wild.</title>
        <authorList>
            <person name="Mure A."/>
            <person name="Sugiura Y."/>
            <person name="Maeda R."/>
            <person name="Honda K."/>
            <person name="Sakurai N."/>
            <person name="Takahashi Y."/>
            <person name="Watada M."/>
            <person name="Katoh T."/>
            <person name="Gotoh A."/>
            <person name="Gotoh Y."/>
            <person name="Taniguchi I."/>
            <person name="Nakamura K."/>
            <person name="Hayashi T."/>
            <person name="Katayama T."/>
            <person name="Uemura T."/>
            <person name="Hattori Y."/>
        </authorList>
    </citation>
    <scope>NUCLEOTIDE SEQUENCE [LARGE SCALE GENOMIC DNA]</scope>
    <source>
        <strain evidence="3 4">SC-9</strain>
    </source>
</reference>
<dbReference type="PROSITE" id="PS00383">
    <property type="entry name" value="TYR_PHOSPHATASE_1"/>
    <property type="match status" value="1"/>
</dbReference>
<dbReference type="InterPro" id="IPR029021">
    <property type="entry name" value="Prot-tyrosine_phosphatase-like"/>
</dbReference>
<dbReference type="PANTHER" id="PTHR43798">
    <property type="entry name" value="MONOACYLGLYCEROL LIPASE"/>
    <property type="match status" value="1"/>
</dbReference>
<organism evidence="3 4">
    <name type="scientific">Saccharomycopsis crataegensis</name>
    <dbReference type="NCBI Taxonomy" id="43959"/>
    <lineage>
        <taxon>Eukaryota</taxon>
        <taxon>Fungi</taxon>
        <taxon>Dikarya</taxon>
        <taxon>Ascomycota</taxon>
        <taxon>Saccharomycotina</taxon>
        <taxon>Saccharomycetes</taxon>
        <taxon>Saccharomycopsidaceae</taxon>
        <taxon>Saccharomycopsis</taxon>
    </lineage>
</organism>
<proteinExistence type="predicted"/>
<dbReference type="Proteomes" id="UP001360560">
    <property type="component" value="Unassembled WGS sequence"/>
</dbReference>
<dbReference type="InterPro" id="IPR016130">
    <property type="entry name" value="Tyr_Pase_AS"/>
</dbReference>
<keyword evidence="4" id="KW-1185">Reference proteome</keyword>
<dbReference type="InterPro" id="IPR000073">
    <property type="entry name" value="AB_hydrolase_1"/>
</dbReference>
<dbReference type="Gene3D" id="3.40.50.1820">
    <property type="entry name" value="alpha/beta hydrolase"/>
    <property type="match status" value="1"/>
</dbReference>